<comment type="caution">
    <text evidence="2">The sequence shown here is derived from an EMBL/GenBank/DDBJ whole genome shotgun (WGS) entry which is preliminary data.</text>
</comment>
<dbReference type="Gene3D" id="3.40.50.1820">
    <property type="entry name" value="alpha/beta hydrolase"/>
    <property type="match status" value="1"/>
</dbReference>
<dbReference type="PANTHER" id="PTHR43194">
    <property type="entry name" value="HYDROLASE ALPHA/BETA FOLD FAMILY"/>
    <property type="match status" value="1"/>
</dbReference>
<protein>
    <submittedName>
        <fullName evidence="2">Alpha/beta hydrolase</fullName>
    </submittedName>
</protein>
<accession>A0A4Y3QWN2</accession>
<dbReference type="Pfam" id="PF00561">
    <property type="entry name" value="Abhydrolase_1"/>
    <property type="match status" value="1"/>
</dbReference>
<name>A0A4Y3QWN2_STRCI</name>
<dbReference type="PANTHER" id="PTHR43194:SF2">
    <property type="entry name" value="PEROXISOMAL MEMBRANE PROTEIN LPX1"/>
    <property type="match status" value="1"/>
</dbReference>
<keyword evidence="3" id="KW-1185">Reference proteome</keyword>
<dbReference type="InterPro" id="IPR029058">
    <property type="entry name" value="AB_hydrolase_fold"/>
</dbReference>
<sequence length="275" mass="29051">MKQLLLDKQNPHLPSAHLRWADLAAPATAEGRPVRVFLHGLGASSTHDYPEIATHPALTTPALARRSLLVDLLGFGHSDRPEAPGGSEADDAFGYSLEEHAAAVAAVLDSEGLRGAEVFGHSLGGAVALTLADTRPDLVGSLVLGEANLRAGGGAWSAKVAEWREEEFVRHGMAEFLDGESDPAYRTTLRLSSPRALHRTAVGLVRGTSPQLAVLLSRFEGPKAFLVGEASRPYDEEEDAVGAGARVLTVPRSGHPMPNDNPDGLARTLAEAFTP</sequence>
<reference evidence="2 3" key="1">
    <citation type="submission" date="2019-06" db="EMBL/GenBank/DDBJ databases">
        <title>Whole genome shotgun sequence of Streptomyces cacaoi subsp. cacaoi NBRC 12748.</title>
        <authorList>
            <person name="Hosoyama A."/>
            <person name="Uohara A."/>
            <person name="Ohji S."/>
            <person name="Ichikawa N."/>
        </authorList>
    </citation>
    <scope>NUCLEOTIDE SEQUENCE [LARGE SCALE GENOMIC DNA]</scope>
    <source>
        <strain evidence="2 3">NBRC 12748</strain>
    </source>
</reference>
<dbReference type="SUPFAM" id="SSF53474">
    <property type="entry name" value="alpha/beta-Hydrolases"/>
    <property type="match status" value="1"/>
</dbReference>
<dbReference type="Proteomes" id="UP000319210">
    <property type="component" value="Unassembled WGS sequence"/>
</dbReference>
<dbReference type="InterPro" id="IPR000073">
    <property type="entry name" value="AB_hydrolase_1"/>
</dbReference>
<proteinExistence type="predicted"/>
<dbReference type="GO" id="GO:0016787">
    <property type="term" value="F:hydrolase activity"/>
    <property type="evidence" value="ECO:0007669"/>
    <property type="project" value="UniProtKB-KW"/>
</dbReference>
<evidence type="ECO:0000313" key="2">
    <source>
        <dbReference type="EMBL" id="GEB49632.1"/>
    </source>
</evidence>
<dbReference type="PRINTS" id="PR00111">
    <property type="entry name" value="ABHYDROLASE"/>
</dbReference>
<feature type="domain" description="AB hydrolase-1" evidence="1">
    <location>
        <begin position="36"/>
        <end position="194"/>
    </location>
</feature>
<keyword evidence="2" id="KW-0378">Hydrolase</keyword>
<gene>
    <name evidence="2" type="ORF">SCA03_21830</name>
</gene>
<dbReference type="RefSeq" id="WP_201453745.1">
    <property type="nucleotide sequence ID" value="NZ_BJMM01000007.1"/>
</dbReference>
<evidence type="ECO:0000259" key="1">
    <source>
        <dbReference type="Pfam" id="PF00561"/>
    </source>
</evidence>
<dbReference type="EMBL" id="BJMM01000007">
    <property type="protein sequence ID" value="GEB49632.1"/>
    <property type="molecule type" value="Genomic_DNA"/>
</dbReference>
<organism evidence="2 3">
    <name type="scientific">Streptomyces cacaoi</name>
    <dbReference type="NCBI Taxonomy" id="1898"/>
    <lineage>
        <taxon>Bacteria</taxon>
        <taxon>Bacillati</taxon>
        <taxon>Actinomycetota</taxon>
        <taxon>Actinomycetes</taxon>
        <taxon>Kitasatosporales</taxon>
        <taxon>Streptomycetaceae</taxon>
        <taxon>Streptomyces</taxon>
    </lineage>
</organism>
<dbReference type="AlphaFoldDB" id="A0A4Y3QWN2"/>
<dbReference type="InterPro" id="IPR050228">
    <property type="entry name" value="Carboxylesterase_BioH"/>
</dbReference>
<evidence type="ECO:0000313" key="3">
    <source>
        <dbReference type="Proteomes" id="UP000319210"/>
    </source>
</evidence>